<name>A0ABU8S344_9SPHN</name>
<gene>
    <name evidence="1" type="ORF">WG901_23500</name>
</gene>
<dbReference type="InterPro" id="IPR020915">
    <property type="entry name" value="UPF0311"/>
</dbReference>
<evidence type="ECO:0000313" key="2">
    <source>
        <dbReference type="Proteomes" id="UP001361239"/>
    </source>
</evidence>
<dbReference type="RefSeq" id="WP_339589575.1">
    <property type="nucleotide sequence ID" value="NZ_JBBHJZ010000010.1"/>
</dbReference>
<organism evidence="1 2">
    <name type="scientific">Novosphingobium anseongense</name>
    <dbReference type="NCBI Taxonomy" id="3133436"/>
    <lineage>
        <taxon>Bacteria</taxon>
        <taxon>Pseudomonadati</taxon>
        <taxon>Pseudomonadota</taxon>
        <taxon>Alphaproteobacteria</taxon>
        <taxon>Sphingomonadales</taxon>
        <taxon>Sphingomonadaceae</taxon>
        <taxon>Novosphingobium</taxon>
    </lineage>
</organism>
<dbReference type="PANTHER" id="PTHR37315">
    <property type="entry name" value="UPF0311 PROTEIN BLR7842"/>
    <property type="match status" value="1"/>
</dbReference>
<dbReference type="PANTHER" id="PTHR37315:SF1">
    <property type="entry name" value="UPF0311 PROTEIN BLR7842"/>
    <property type="match status" value="1"/>
</dbReference>
<dbReference type="Gene3D" id="2.40.160.20">
    <property type="match status" value="1"/>
</dbReference>
<dbReference type="Pfam" id="PF11578">
    <property type="entry name" value="DUF3237"/>
    <property type="match status" value="1"/>
</dbReference>
<accession>A0ABU8S344</accession>
<evidence type="ECO:0000313" key="1">
    <source>
        <dbReference type="EMBL" id="MEJ5979638.1"/>
    </source>
</evidence>
<dbReference type="PROSITE" id="PS51318">
    <property type="entry name" value="TAT"/>
    <property type="match status" value="1"/>
</dbReference>
<reference evidence="1 2" key="1">
    <citation type="submission" date="2024-03" db="EMBL/GenBank/DDBJ databases">
        <authorList>
            <person name="Jo J.-H."/>
        </authorList>
    </citation>
    <scope>NUCLEOTIDE SEQUENCE [LARGE SCALE GENOMIC DNA]</scope>
    <source>
        <strain evidence="1 2">PS1R-30</strain>
    </source>
</reference>
<dbReference type="InterPro" id="IPR006311">
    <property type="entry name" value="TAT_signal"/>
</dbReference>
<keyword evidence="2" id="KW-1185">Reference proteome</keyword>
<comment type="caution">
    <text evidence="1">The sequence shown here is derived from an EMBL/GenBank/DDBJ whole genome shotgun (WGS) entry which is preliminary data.</text>
</comment>
<proteinExistence type="predicted"/>
<sequence>MTEGPSTMPELSRRHVLAAAGGGLALAVVPTAGRAAAATPMRDLDPVRTELVMNLVVTCSAPEPMGPSPESKDGRRGEIWPIVGGRFEGPNIRGTVVPGGGDFPVTRPDGVEVIDALYRLKTDDGVTILIHNRGLMYPGRNGEWPKFRLVPEFTAPVGRYDWLNKAIFLSTLVETPKEMALAKSSAENDRLIQVHRVF</sequence>
<protein>
    <submittedName>
        <fullName evidence="1">DUF3237 domain-containing protein</fullName>
    </submittedName>
</protein>
<dbReference type="EMBL" id="JBBHJZ010000010">
    <property type="protein sequence ID" value="MEJ5979638.1"/>
    <property type="molecule type" value="Genomic_DNA"/>
</dbReference>
<dbReference type="Proteomes" id="UP001361239">
    <property type="component" value="Unassembled WGS sequence"/>
</dbReference>